<dbReference type="GO" id="GO:0006351">
    <property type="term" value="P:DNA-templated transcription"/>
    <property type="evidence" value="ECO:0007669"/>
    <property type="project" value="InterPro"/>
</dbReference>
<dbReference type="PANTHER" id="PTHR31405:SF8">
    <property type="entry name" value="TRANSCRIPTION FACTOR PDR8-RELATED"/>
    <property type="match status" value="1"/>
</dbReference>
<dbReference type="InterPro" id="IPR001138">
    <property type="entry name" value="Zn2Cys6_DnaBD"/>
</dbReference>
<dbReference type="AlphaFoldDB" id="A0A1G4IX12"/>
<dbReference type="GO" id="GO:0000981">
    <property type="term" value="F:DNA-binding transcription factor activity, RNA polymerase II-specific"/>
    <property type="evidence" value="ECO:0007669"/>
    <property type="project" value="InterPro"/>
</dbReference>
<keyword evidence="3" id="KW-0539">Nucleus</keyword>
<dbReference type="Gene3D" id="4.10.240.10">
    <property type="entry name" value="Zn(2)-C6 fungal-type DNA-binding domain"/>
    <property type="match status" value="1"/>
</dbReference>
<dbReference type="GO" id="GO:0003677">
    <property type="term" value="F:DNA binding"/>
    <property type="evidence" value="ECO:0007669"/>
    <property type="project" value="InterPro"/>
</dbReference>
<gene>
    <name evidence="5" type="ORF">LAMI_0B06942G</name>
</gene>
<keyword evidence="6" id="KW-1185">Reference proteome</keyword>
<dbReference type="Proteomes" id="UP000191024">
    <property type="component" value="Chromosome B"/>
</dbReference>
<dbReference type="STRING" id="1230905.A0A1G4IX12"/>
<evidence type="ECO:0000259" key="4">
    <source>
        <dbReference type="PROSITE" id="PS50048"/>
    </source>
</evidence>
<keyword evidence="2" id="KW-0862">Zinc</keyword>
<dbReference type="SMART" id="SM00906">
    <property type="entry name" value="Fungal_trans"/>
    <property type="match status" value="1"/>
</dbReference>
<organism evidence="5 6">
    <name type="scientific">Lachancea mirantina</name>
    <dbReference type="NCBI Taxonomy" id="1230905"/>
    <lineage>
        <taxon>Eukaryota</taxon>
        <taxon>Fungi</taxon>
        <taxon>Dikarya</taxon>
        <taxon>Ascomycota</taxon>
        <taxon>Saccharomycotina</taxon>
        <taxon>Saccharomycetes</taxon>
        <taxon>Saccharomycetales</taxon>
        <taxon>Saccharomycetaceae</taxon>
        <taxon>Lachancea</taxon>
    </lineage>
</organism>
<evidence type="ECO:0000256" key="1">
    <source>
        <dbReference type="ARBA" id="ARBA00022723"/>
    </source>
</evidence>
<proteinExistence type="predicted"/>
<dbReference type="Pfam" id="PF00172">
    <property type="entry name" value="Zn_clus"/>
    <property type="match status" value="1"/>
</dbReference>
<protein>
    <submittedName>
        <fullName evidence="5">LAMI_0B06942g1_1</fullName>
    </submittedName>
</protein>
<dbReference type="InterPro" id="IPR052693">
    <property type="entry name" value="Yeast_MDR_Regulatory"/>
</dbReference>
<keyword evidence="1" id="KW-0479">Metal-binding</keyword>
<evidence type="ECO:0000313" key="5">
    <source>
        <dbReference type="EMBL" id="SCU81591.1"/>
    </source>
</evidence>
<evidence type="ECO:0000256" key="2">
    <source>
        <dbReference type="ARBA" id="ARBA00022833"/>
    </source>
</evidence>
<name>A0A1G4IX12_9SACH</name>
<evidence type="ECO:0000313" key="6">
    <source>
        <dbReference type="Proteomes" id="UP000191024"/>
    </source>
</evidence>
<dbReference type="SUPFAM" id="SSF57701">
    <property type="entry name" value="Zn2/Cys6 DNA-binding domain"/>
    <property type="match status" value="1"/>
</dbReference>
<dbReference type="PROSITE" id="PS50048">
    <property type="entry name" value="ZN2_CY6_FUNGAL_2"/>
    <property type="match status" value="1"/>
</dbReference>
<dbReference type="OrthoDB" id="10261408at2759"/>
<dbReference type="CDD" id="cd00067">
    <property type="entry name" value="GAL4"/>
    <property type="match status" value="1"/>
</dbReference>
<feature type="domain" description="Zn(2)-C6 fungal-type" evidence="4">
    <location>
        <begin position="27"/>
        <end position="58"/>
    </location>
</feature>
<dbReference type="PANTHER" id="PTHR31405">
    <property type="entry name" value="TRANSCRIPTION FACTOR PDR8-RELATED"/>
    <property type="match status" value="1"/>
</dbReference>
<dbReference type="SMART" id="SM00066">
    <property type="entry name" value="GAL4"/>
    <property type="match status" value="1"/>
</dbReference>
<dbReference type="EMBL" id="LT598464">
    <property type="protein sequence ID" value="SCU81591.1"/>
    <property type="molecule type" value="Genomic_DNA"/>
</dbReference>
<dbReference type="InterPro" id="IPR036864">
    <property type="entry name" value="Zn2-C6_fun-type_DNA-bd_sf"/>
</dbReference>
<dbReference type="InterPro" id="IPR007219">
    <property type="entry name" value="XnlR_reg_dom"/>
</dbReference>
<reference evidence="5 6" key="1">
    <citation type="submission" date="2016-03" db="EMBL/GenBank/DDBJ databases">
        <authorList>
            <person name="Devillers H."/>
        </authorList>
    </citation>
    <scope>NUCLEOTIDE SEQUENCE [LARGE SCALE GENOMIC DNA]</scope>
    <source>
        <strain evidence="5">CBS 11717</strain>
    </source>
</reference>
<sequence length="767" mass="86817">MGIARKDKFNLEIESAGARRRRKTVRSCTFCRQRKLKCDQQKPMCGSCKARKLPECFYTDGFNFQLTSEELFSGSPNVALMKRIRELERVLASTTLDDCADTAVDAVPYEPDGHGLPGSVASSGSTASGGSSIGSAAATSCSGLQCDPVTTTLMGMDHNSINPSCGHGNKLLSFRTLKDVQGGIVLRGATSIGAAMLASGEQFIYEYNKVWQRVQNEVETWKVVQGQPFTFDQALLEQPLSGSILDAVVADLPTFDTIKDHLQLFFQSPLHDHYHVLDEAKVMADFERCFVPGYLPTDASVQGKPIVMLLSGNDKTIYAPAIVLIVLCLTYYKTDIPPSFERLITFLCGWYAIETSCVERVQFLLMLYILKLYNGHIEKNCAQMWGLVSNLCATALSLGMHMDIDNLYANEELRGGTRIETLHSMWYWILFADVNVSFDRGFPLIIDSCRYDDNRLPCESKTREGLLRNYLHIARKTMHTLYDKNETPQIVHLVSNLTTFIEKHFRPIRYYTDVDLIQEVDLFDISILSQLLAIVANCFSLTRMLECQMKTATKNGFIKYVILSISLAVTTVRGCFEMDRKLHSTMIYGKYRYLTPYTNLSVLLLNSAPFRALTELYGLLFYKVTLFEKGLIVSTDEGIFDLDLTTLEVPDGQFFSFRGVFNKFCSIFDEMLKPECDNMARVLWRSHVFVTTMALERVNRAVFQVGLQTRTQVEIAHNWSQMGPEDFSDEIMKSMSTEATDEYNKAFLELMEMDPSEYLTEFQMTDD</sequence>
<dbReference type="PROSITE" id="PS00463">
    <property type="entry name" value="ZN2_CY6_FUNGAL_1"/>
    <property type="match status" value="1"/>
</dbReference>
<dbReference type="CDD" id="cd12148">
    <property type="entry name" value="fungal_TF_MHR"/>
    <property type="match status" value="1"/>
</dbReference>
<accession>A0A1G4IX12</accession>
<evidence type="ECO:0000256" key="3">
    <source>
        <dbReference type="ARBA" id="ARBA00023242"/>
    </source>
</evidence>
<dbReference type="GO" id="GO:0008270">
    <property type="term" value="F:zinc ion binding"/>
    <property type="evidence" value="ECO:0007669"/>
    <property type="project" value="InterPro"/>
</dbReference>